<dbReference type="InterPro" id="IPR008964">
    <property type="entry name" value="Invasin/intimin_cell_adhesion"/>
</dbReference>
<dbReference type="SUPFAM" id="SSF52266">
    <property type="entry name" value="SGNH hydrolase"/>
    <property type="match status" value="1"/>
</dbReference>
<protein>
    <submittedName>
        <fullName evidence="2">GDSL like Lipase Acylhydrolase</fullName>
    </submittedName>
</protein>
<dbReference type="InterPro" id="IPR003343">
    <property type="entry name" value="Big_2"/>
</dbReference>
<dbReference type="Pfam" id="PF13472">
    <property type="entry name" value="Lipase_GDSL_2"/>
    <property type="match status" value="1"/>
</dbReference>
<dbReference type="EMBL" id="BK015255">
    <property type="protein sequence ID" value="DAD98180.1"/>
    <property type="molecule type" value="Genomic_DNA"/>
</dbReference>
<organism evidence="2">
    <name type="scientific">Myoviridae sp. cte5Z19</name>
    <dbReference type="NCBI Taxonomy" id="2825145"/>
    <lineage>
        <taxon>Viruses</taxon>
        <taxon>Duplodnaviria</taxon>
        <taxon>Heunggongvirae</taxon>
        <taxon>Uroviricota</taxon>
        <taxon>Caudoviricetes</taxon>
    </lineage>
</organism>
<evidence type="ECO:0000313" key="2">
    <source>
        <dbReference type="EMBL" id="DAD98180.1"/>
    </source>
</evidence>
<accession>A0A8S5NUX5</accession>
<dbReference type="Gene3D" id="2.60.40.1080">
    <property type="match status" value="1"/>
</dbReference>
<dbReference type="CDD" id="cd00229">
    <property type="entry name" value="SGNH_hydrolase"/>
    <property type="match status" value="1"/>
</dbReference>
<evidence type="ECO:0000259" key="1">
    <source>
        <dbReference type="SMART" id="SM00635"/>
    </source>
</evidence>
<proteinExistence type="predicted"/>
<dbReference type="InterPro" id="IPR036514">
    <property type="entry name" value="SGNH_hydro_sf"/>
</dbReference>
<dbReference type="SUPFAM" id="SSF49373">
    <property type="entry name" value="Invasin/intimin cell-adhesion fragments"/>
    <property type="match status" value="1"/>
</dbReference>
<dbReference type="SMART" id="SM00635">
    <property type="entry name" value="BID_2"/>
    <property type="match status" value="1"/>
</dbReference>
<dbReference type="Pfam" id="PF02368">
    <property type="entry name" value="Big_2"/>
    <property type="match status" value="1"/>
</dbReference>
<name>A0A8S5NUX5_9CAUD</name>
<sequence length="677" mass="74152">MAEIQYLEINDITRMLNVPANLLLGVREDKDVKKLYFKCKEIVEENVDLSKHQIYVKYINALDKSGKKFDIMDPKICLCGDVTTQGDYITFSWLMSENVFAKAGLIAFSILASDGENTRWNTYPAIGTVLNSVPGGLQEIAGKYPDIITQLLNRMHEVEKIATKEAMQEYVNTYLTEHPVEIDETLTNPYKNKTIVAFGDSILAGWGWKEGTGIIQPLKEKYTDAVWINKAESGANMAVTSNPSHTPIVTQIKNYTGAADAIIFDGGVNDINSSIPVGSIESGYDASYNTRTFCGALESALQHIMDRYPLAVKLYIIPHSFAKDNSYVDSIYSKAIEICDKWNMPYLDMRKCSQIAMTSKNKSKYTRNANSGVGDGVHPVESWYRTFYSPVIDQKLRNLGIGYTTAPVAPTVIAVTSVSLGKNTLSIKKGESAILTATVKPSNATNQSVKWSTSNSNVTVSNGKVTGKAVGTSVVTVTTDDGGYTAQCTVNVAENTVDPSESHTKLESLSVDGNCYFDTEILPDQNTNTEAKLYVKSGTTYICGARDDKYKYGYSTTDNFYVVRGSVSSAVKNTAFWEDAWTIKQNGATATFGNNSVTLDNAGNFTLTSPYYIGCMSKNGEAAGVGLKGKIYYAKIYSGSNLVADMIPVKKSDGTLCLYDKVRKKYIYNAGTGTVTE</sequence>
<dbReference type="InterPro" id="IPR013830">
    <property type="entry name" value="SGNH_hydro"/>
</dbReference>
<feature type="domain" description="BIG2" evidence="1">
    <location>
        <begin position="414"/>
        <end position="489"/>
    </location>
</feature>
<reference evidence="2" key="1">
    <citation type="journal article" date="2021" name="Proc. Natl. Acad. Sci. U.S.A.">
        <title>A Catalog of Tens of Thousands of Viruses from Human Metagenomes Reveals Hidden Associations with Chronic Diseases.</title>
        <authorList>
            <person name="Tisza M.J."/>
            <person name="Buck C.B."/>
        </authorList>
    </citation>
    <scope>NUCLEOTIDE SEQUENCE</scope>
    <source>
        <strain evidence="2">Cte5Z19</strain>
    </source>
</reference>
<dbReference type="Gene3D" id="3.40.50.1110">
    <property type="entry name" value="SGNH hydrolase"/>
    <property type="match status" value="1"/>
</dbReference>